<dbReference type="Proteomes" id="UP000787156">
    <property type="component" value="Unassembled WGS sequence"/>
</dbReference>
<feature type="region of interest" description="Disordered" evidence="1">
    <location>
        <begin position="432"/>
        <end position="508"/>
    </location>
</feature>
<comment type="caution">
    <text evidence="2">The sequence shown here is derived from an EMBL/GenBank/DDBJ whole genome shotgun (WGS) entry which is preliminary data.</text>
</comment>
<feature type="region of interest" description="Disordered" evidence="1">
    <location>
        <begin position="393"/>
        <end position="419"/>
    </location>
</feature>
<dbReference type="InterPro" id="IPR024787">
    <property type="entry name" value="EcsC"/>
</dbReference>
<organism evidence="2 3">
    <name type="scientific">Acinetobacter lwoffii</name>
    <dbReference type="NCBI Taxonomy" id="28090"/>
    <lineage>
        <taxon>Bacteria</taxon>
        <taxon>Pseudomonadati</taxon>
        <taxon>Pseudomonadota</taxon>
        <taxon>Gammaproteobacteria</taxon>
        <taxon>Moraxellales</taxon>
        <taxon>Moraxellaceae</taxon>
        <taxon>Acinetobacter</taxon>
    </lineage>
</organism>
<feature type="compositionally biased region" description="Polar residues" evidence="1">
    <location>
        <begin position="457"/>
        <end position="470"/>
    </location>
</feature>
<feature type="compositionally biased region" description="Basic and acidic residues" evidence="1">
    <location>
        <begin position="409"/>
        <end position="419"/>
    </location>
</feature>
<proteinExistence type="predicted"/>
<protein>
    <submittedName>
        <fullName evidence="2">EcsC family protein</fullName>
    </submittedName>
</protein>
<reference evidence="2" key="1">
    <citation type="journal article" date="2021" name="PeerJ">
        <title>Extensive microbial diversity within the chicken gut microbiome revealed by metagenomics and culture.</title>
        <authorList>
            <person name="Gilroy R."/>
            <person name="Ravi A."/>
            <person name="Getino M."/>
            <person name="Pursley I."/>
            <person name="Horton D.L."/>
            <person name="Alikhan N.F."/>
            <person name="Baker D."/>
            <person name="Gharbi K."/>
            <person name="Hall N."/>
            <person name="Watson M."/>
            <person name="Adriaenssens E.M."/>
            <person name="Foster-Nyarko E."/>
            <person name="Jarju S."/>
            <person name="Secka A."/>
            <person name="Antonio M."/>
            <person name="Oren A."/>
            <person name="Chaudhuri R.R."/>
            <person name="La Ragione R."/>
            <person name="Hildebrand F."/>
            <person name="Pallen M.J."/>
        </authorList>
    </citation>
    <scope>NUCLEOTIDE SEQUENCE</scope>
    <source>
        <strain evidence="2">CHK135-1449</strain>
    </source>
</reference>
<evidence type="ECO:0000256" key="1">
    <source>
        <dbReference type="SAM" id="MobiDB-lite"/>
    </source>
</evidence>
<gene>
    <name evidence="2" type="ORF">K8V79_05355</name>
</gene>
<accession>A0A9D2US87</accession>
<dbReference type="EMBL" id="DYWX01000055">
    <property type="protein sequence ID" value="HJF27658.1"/>
    <property type="molecule type" value="Genomic_DNA"/>
</dbReference>
<sequence>MGNANNKSSNGLISNAFGVAKKFSSTGLDLLHHVAPDSVTKVGKVLNNNSIIEGSAKVKSPFTAKKYENPKQMLREHLPNVSRQLLGRRFNTVNNVAHFVSPQLTEKVSDYFFDHLNHFSNQMSSVDAILDEAGARELEELTQDIDRSKRLSQAFGEQNKWIATLQGAVTGTTGVVGTAIDIPASLLLALRTIYQVGRSYGFDLSKEDDQEIVQHIFKQIDLSLIAEKQTLLLGLKAISNTLKTHDLSQLQNMLGSDNDIEALKKWLSKEDGSMKWDWMNHMSKFSILEQLTRLTPLASAGIGAVYSHRFVDDVNQKAQDVFSHARQYLLQHQDASLSPYSAYEKAMSLLEQAAPKLLEKNDAEEVAPALDKPVLDKEITLEGNDHITQVKLVKKQQQDLSPEDAEVKEDEKVREGLDKLTDQLVEPVADKHMQRPAIPKDAFDADAALDEELGLPSENTESIETVTTAENIDAAEQKDQAVEAKQPQATEKAEDVTKNSAKKSKNKQ</sequence>
<dbReference type="PANTHER" id="PTHR41260:SF1">
    <property type="entry name" value="PROTEIN ECSC"/>
    <property type="match status" value="1"/>
</dbReference>
<dbReference type="PANTHER" id="PTHR41260">
    <property type="entry name" value="PROTEIN ECSC"/>
    <property type="match status" value="1"/>
</dbReference>
<dbReference type="AlphaFoldDB" id="A0A9D2US87"/>
<name>A0A9D2US87_ACILW</name>
<reference evidence="2" key="2">
    <citation type="submission" date="2021-09" db="EMBL/GenBank/DDBJ databases">
        <authorList>
            <person name="Gilroy R."/>
        </authorList>
    </citation>
    <scope>NUCLEOTIDE SEQUENCE</scope>
    <source>
        <strain evidence="2">CHK135-1449</strain>
    </source>
</reference>
<dbReference type="Pfam" id="PF12787">
    <property type="entry name" value="EcsC"/>
    <property type="match status" value="1"/>
</dbReference>
<evidence type="ECO:0000313" key="2">
    <source>
        <dbReference type="EMBL" id="HJF27658.1"/>
    </source>
</evidence>
<evidence type="ECO:0000313" key="3">
    <source>
        <dbReference type="Proteomes" id="UP000787156"/>
    </source>
</evidence>